<evidence type="ECO:0000313" key="2">
    <source>
        <dbReference type="Proteomes" id="UP000265520"/>
    </source>
</evidence>
<name>A0A392TIZ6_9FABA</name>
<sequence length="39" mass="4555">VQKGEELRVYGALRRSFKNQQYFSLAVARHAAWYGAARR</sequence>
<reference evidence="1 2" key="1">
    <citation type="journal article" date="2018" name="Front. Plant Sci.">
        <title>Red Clover (Trifolium pratense) and Zigzag Clover (T. medium) - A Picture of Genomic Similarities and Differences.</title>
        <authorList>
            <person name="Dluhosova J."/>
            <person name="Istvanek J."/>
            <person name="Nedelnik J."/>
            <person name="Repkova J."/>
        </authorList>
    </citation>
    <scope>NUCLEOTIDE SEQUENCE [LARGE SCALE GENOMIC DNA]</scope>
    <source>
        <strain evidence="2">cv. 10/8</strain>
        <tissue evidence="1">Leaf</tissue>
    </source>
</reference>
<proteinExistence type="predicted"/>
<comment type="caution">
    <text evidence="1">The sequence shown here is derived from an EMBL/GenBank/DDBJ whole genome shotgun (WGS) entry which is preliminary data.</text>
</comment>
<dbReference type="Proteomes" id="UP000265520">
    <property type="component" value="Unassembled WGS sequence"/>
</dbReference>
<dbReference type="AlphaFoldDB" id="A0A392TIZ6"/>
<protein>
    <submittedName>
        <fullName evidence="1">Uncharacterized protein</fullName>
    </submittedName>
</protein>
<keyword evidence="2" id="KW-1185">Reference proteome</keyword>
<organism evidence="1 2">
    <name type="scientific">Trifolium medium</name>
    <dbReference type="NCBI Taxonomy" id="97028"/>
    <lineage>
        <taxon>Eukaryota</taxon>
        <taxon>Viridiplantae</taxon>
        <taxon>Streptophyta</taxon>
        <taxon>Embryophyta</taxon>
        <taxon>Tracheophyta</taxon>
        <taxon>Spermatophyta</taxon>
        <taxon>Magnoliopsida</taxon>
        <taxon>eudicotyledons</taxon>
        <taxon>Gunneridae</taxon>
        <taxon>Pentapetalae</taxon>
        <taxon>rosids</taxon>
        <taxon>fabids</taxon>
        <taxon>Fabales</taxon>
        <taxon>Fabaceae</taxon>
        <taxon>Papilionoideae</taxon>
        <taxon>50 kb inversion clade</taxon>
        <taxon>NPAAA clade</taxon>
        <taxon>Hologalegina</taxon>
        <taxon>IRL clade</taxon>
        <taxon>Trifolieae</taxon>
        <taxon>Trifolium</taxon>
    </lineage>
</organism>
<dbReference type="EMBL" id="LXQA010571765">
    <property type="protein sequence ID" value="MCI59895.1"/>
    <property type="molecule type" value="Genomic_DNA"/>
</dbReference>
<feature type="non-terminal residue" evidence="1">
    <location>
        <position position="1"/>
    </location>
</feature>
<accession>A0A392TIZ6</accession>
<evidence type="ECO:0000313" key="1">
    <source>
        <dbReference type="EMBL" id="MCI59895.1"/>
    </source>
</evidence>